<feature type="transmembrane region" description="Helical" evidence="1">
    <location>
        <begin position="34"/>
        <end position="50"/>
    </location>
</feature>
<organism evidence="2 3">
    <name type="scientific">Deefgea piscis</name>
    <dbReference type="NCBI Taxonomy" id="2739061"/>
    <lineage>
        <taxon>Bacteria</taxon>
        <taxon>Pseudomonadati</taxon>
        <taxon>Pseudomonadota</taxon>
        <taxon>Betaproteobacteria</taxon>
        <taxon>Neisseriales</taxon>
        <taxon>Chitinibacteraceae</taxon>
        <taxon>Deefgea</taxon>
    </lineage>
</organism>
<accession>A0A6M8SRR6</accession>
<sequence length="206" mass="24318">MIKGIKYTFFISIVVFSTFWFATEWSLIDWPWEAFIALIAALAALARIIYQDDKAFSKLQKKFTLLCEHDLNLISDIFTVFPVEETTRFFKEHDFANSFRDSKTKGLFYFVDYWDVVDKKFIDVELEKQRSEFFIYAKDVARNIAQYTSPKSADLQSVDPYGRNTDFHLDPLIEQDIKMLNATSSAFFEKYEAFIKYCLHRKSVCK</sequence>
<evidence type="ECO:0000256" key="1">
    <source>
        <dbReference type="SAM" id="Phobius"/>
    </source>
</evidence>
<gene>
    <name evidence="2" type="ORF">HQN60_04315</name>
</gene>
<dbReference type="AlphaFoldDB" id="A0A6M8SRR6"/>
<evidence type="ECO:0000313" key="2">
    <source>
        <dbReference type="EMBL" id="QKJ65996.1"/>
    </source>
</evidence>
<keyword evidence="1" id="KW-0812">Transmembrane</keyword>
<dbReference type="RefSeq" id="WP_173532500.1">
    <property type="nucleotide sequence ID" value="NZ_CP054143.1"/>
</dbReference>
<proteinExistence type="predicted"/>
<keyword evidence="1" id="KW-0472">Membrane</keyword>
<dbReference type="Proteomes" id="UP000504844">
    <property type="component" value="Chromosome"/>
</dbReference>
<evidence type="ECO:0000313" key="3">
    <source>
        <dbReference type="Proteomes" id="UP000504844"/>
    </source>
</evidence>
<protein>
    <submittedName>
        <fullName evidence="2">Uncharacterized protein</fullName>
    </submittedName>
</protein>
<name>A0A6M8SRR6_9NEIS</name>
<keyword evidence="3" id="KW-1185">Reference proteome</keyword>
<keyword evidence="1" id="KW-1133">Transmembrane helix</keyword>
<dbReference type="KEGG" id="dee:HQN60_04315"/>
<dbReference type="EMBL" id="CP054143">
    <property type="protein sequence ID" value="QKJ65996.1"/>
    <property type="molecule type" value="Genomic_DNA"/>
</dbReference>
<feature type="transmembrane region" description="Helical" evidence="1">
    <location>
        <begin position="7"/>
        <end position="28"/>
    </location>
</feature>
<reference evidence="2 3" key="1">
    <citation type="submission" date="2020-05" db="EMBL/GenBank/DDBJ databases">
        <title>Complete genome sequence of Deefgea sp. D17.</title>
        <authorList>
            <person name="Bae J.-W."/>
            <person name="Han J.E."/>
        </authorList>
    </citation>
    <scope>NUCLEOTIDE SEQUENCE [LARGE SCALE GENOMIC DNA]</scope>
    <source>
        <strain evidence="2 3">D17</strain>
    </source>
</reference>